<organism evidence="2">
    <name type="scientific">Pyricularia oryzae (strain Y34)</name>
    <name type="common">Rice blast fungus</name>
    <name type="synonym">Magnaporthe oryzae</name>
    <dbReference type="NCBI Taxonomy" id="1143189"/>
    <lineage>
        <taxon>Eukaryota</taxon>
        <taxon>Fungi</taxon>
        <taxon>Dikarya</taxon>
        <taxon>Ascomycota</taxon>
        <taxon>Pezizomycotina</taxon>
        <taxon>Sordariomycetes</taxon>
        <taxon>Sordariomycetidae</taxon>
        <taxon>Magnaporthales</taxon>
        <taxon>Pyriculariaceae</taxon>
        <taxon>Pyricularia</taxon>
    </lineage>
</organism>
<dbReference type="EMBL" id="JH793045">
    <property type="protein sequence ID" value="ELQ32638.1"/>
    <property type="molecule type" value="Genomic_DNA"/>
</dbReference>
<accession>A0AA97NM26</accession>
<dbReference type="PANTHER" id="PTHR33112:SF16">
    <property type="entry name" value="HETEROKARYON INCOMPATIBILITY DOMAIN-CONTAINING PROTEIN"/>
    <property type="match status" value="1"/>
</dbReference>
<sequence>MAGCPLCTELAQLLNTPINKPHKWKQLELDHPAFHSCPAHEHVLRAGLVTPDDIRSIYPGVLPWLEKDARRPFVRFHRRCLDVVAQEGHWGIVDGGGGEEYVTLSYVRGPGSNYLSTNEENISVLSQPGALFERHDGTPAELPAPALASQKLPKTWRDAIHLTRLLGFRYLWVDLLCQVQNQPHETTQKELCKIPYIISGAVFTMAEVDGDDAHYGLRGIKEFPEPIERSLAFSAVRTSATSGTGAACRRGGCGTPSPGGNGVARPPPPSWIADDHFTIRWHDCEISPLVLDWATGNRCNMAPSDRRPVRFYRDWAELRDGYRGKQKTSLPAGWSCHQKMLAFSKYPQIVYTHETLPNKWFRNPIPLVTPPRAAAKATYLRPRFLFGTIDVSSTGFHVRQGDQPGVTAAETKWANEMSRNKTSFPLFDQAGRISGIIKPNDHLMEACEFGPGGRGTLELVAVSKGRAQGHQIFEEIKTFPSYGNDIPPEIEINRKPYEYYNVLWLGRWREEKVSGLESGWASGECLVRGGCRQSRKRVR</sequence>
<gene>
    <name evidence="2" type="ORF">OOU_Y34scaffold01081g20</name>
</gene>
<protein>
    <recommendedName>
        <fullName evidence="1">Heterokaryon incompatibility domain-containing protein</fullName>
    </recommendedName>
</protein>
<proteinExistence type="predicted"/>
<evidence type="ECO:0000313" key="2">
    <source>
        <dbReference type="EMBL" id="ELQ32638.1"/>
    </source>
</evidence>
<dbReference type="PANTHER" id="PTHR33112">
    <property type="entry name" value="DOMAIN PROTEIN, PUTATIVE-RELATED"/>
    <property type="match status" value="1"/>
</dbReference>
<dbReference type="Proteomes" id="UP000011086">
    <property type="component" value="Unassembled WGS sequence"/>
</dbReference>
<evidence type="ECO:0000259" key="1">
    <source>
        <dbReference type="Pfam" id="PF06985"/>
    </source>
</evidence>
<dbReference type="Pfam" id="PF06985">
    <property type="entry name" value="HET"/>
    <property type="match status" value="1"/>
</dbReference>
<dbReference type="AlphaFoldDB" id="A0AA97NM26"/>
<dbReference type="InterPro" id="IPR010730">
    <property type="entry name" value="HET"/>
</dbReference>
<feature type="domain" description="Heterokaryon incompatibility" evidence="1">
    <location>
        <begin position="101"/>
        <end position="225"/>
    </location>
</feature>
<name>A0AA97NM26_PYRO3</name>
<reference evidence="2" key="1">
    <citation type="journal article" date="2012" name="PLoS Genet.">
        <title>Comparative analysis of the genomes of two field isolates of the rice blast fungus Magnaporthe oryzae.</title>
        <authorList>
            <person name="Xue M."/>
            <person name="Yang J."/>
            <person name="Li Z."/>
            <person name="Hu S."/>
            <person name="Yao N."/>
            <person name="Dean R.A."/>
            <person name="Zhao W."/>
            <person name="Shen M."/>
            <person name="Zhang H."/>
            <person name="Li C."/>
            <person name="Liu L."/>
            <person name="Cao L."/>
            <person name="Xu X."/>
            <person name="Xing Y."/>
            <person name="Hsiang T."/>
            <person name="Zhang Z."/>
            <person name="Xu J.R."/>
            <person name="Peng Y.L."/>
        </authorList>
    </citation>
    <scope>NUCLEOTIDE SEQUENCE</scope>
    <source>
        <strain evidence="2">Y34</strain>
    </source>
</reference>